<dbReference type="EMBL" id="CP001964">
    <property type="protein sequence ID" value="ADG73072.1"/>
    <property type="molecule type" value="Genomic_DNA"/>
</dbReference>
<proteinExistence type="predicted"/>
<dbReference type="AlphaFoldDB" id="D5UG89"/>
<dbReference type="eggNOG" id="COG0456">
    <property type="taxonomic scope" value="Bacteria"/>
</dbReference>
<evidence type="ECO:0000313" key="2">
    <source>
        <dbReference type="EMBL" id="ADG73072.1"/>
    </source>
</evidence>
<gene>
    <name evidence="2" type="ordered locus">Cfla_0153</name>
</gene>
<dbReference type="PROSITE" id="PS51186">
    <property type="entry name" value="GNAT"/>
    <property type="match status" value="1"/>
</dbReference>
<dbReference type="InterPro" id="IPR016181">
    <property type="entry name" value="Acyl_CoA_acyltransferase"/>
</dbReference>
<dbReference type="Gene3D" id="3.40.630.30">
    <property type="match status" value="1"/>
</dbReference>
<sequence length="223" mass="24572">MCSFNPDAPGRAVPRVPGSGRVVRVTATLRPFHPSDLPGMYRVCLLTGAAGRDASSLYRDPDLLAHVYCGPYPTADPGLTWVVVDGRGVGGYVVATADTSAFDEWCERAWWPVLRERYAQRADPGDGTEDHVLVGRVHDPRPSRPPDTAPAHLHIDLLPRLQGQGWGRRLIETLAGELRARGVPGVHLGVDVRNRRAIAFYEHLGFVTDASYPWGHRMVLDLR</sequence>
<keyword evidence="3" id="KW-1185">Reference proteome</keyword>
<dbReference type="InterPro" id="IPR000182">
    <property type="entry name" value="GNAT_dom"/>
</dbReference>
<evidence type="ECO:0000259" key="1">
    <source>
        <dbReference type="PROSITE" id="PS51186"/>
    </source>
</evidence>
<dbReference type="Proteomes" id="UP000000849">
    <property type="component" value="Chromosome"/>
</dbReference>
<accession>D5UG89</accession>
<dbReference type="Pfam" id="PF00583">
    <property type="entry name" value="Acetyltransf_1"/>
    <property type="match status" value="1"/>
</dbReference>
<dbReference type="STRING" id="446466.Cfla_0153"/>
<dbReference type="PANTHER" id="PTHR13170:SF16">
    <property type="entry name" value="PROTEIN O-GLCNACASE"/>
    <property type="match status" value="1"/>
</dbReference>
<protein>
    <submittedName>
        <fullName evidence="2">GCN5-related N-acetyltransferase</fullName>
    </submittedName>
</protein>
<evidence type="ECO:0000313" key="3">
    <source>
        <dbReference type="Proteomes" id="UP000000849"/>
    </source>
</evidence>
<dbReference type="PANTHER" id="PTHR13170">
    <property type="entry name" value="O-GLCNACASE"/>
    <property type="match status" value="1"/>
</dbReference>
<dbReference type="HOGENOM" id="CLU_086044_1_0_11"/>
<organism evidence="2 3">
    <name type="scientific">Cellulomonas flavigena (strain ATCC 482 / DSM 20109 / BCRC 11376 / JCM 18109 / NBRC 3775 / NCIMB 8073 / NRS 134)</name>
    <dbReference type="NCBI Taxonomy" id="446466"/>
    <lineage>
        <taxon>Bacteria</taxon>
        <taxon>Bacillati</taxon>
        <taxon>Actinomycetota</taxon>
        <taxon>Actinomycetes</taxon>
        <taxon>Micrococcales</taxon>
        <taxon>Cellulomonadaceae</taxon>
        <taxon>Cellulomonas</taxon>
    </lineage>
</organism>
<dbReference type="GO" id="GO:0016747">
    <property type="term" value="F:acyltransferase activity, transferring groups other than amino-acyl groups"/>
    <property type="evidence" value="ECO:0007669"/>
    <property type="project" value="InterPro"/>
</dbReference>
<feature type="domain" description="N-acetyltransferase" evidence="1">
    <location>
        <begin position="89"/>
        <end position="223"/>
    </location>
</feature>
<dbReference type="SUPFAM" id="SSF55729">
    <property type="entry name" value="Acyl-CoA N-acyltransferases (Nat)"/>
    <property type="match status" value="1"/>
</dbReference>
<dbReference type="InterPro" id="IPR051822">
    <property type="entry name" value="Glycosyl_Hydrolase_84"/>
</dbReference>
<dbReference type="KEGG" id="cfl:Cfla_0153"/>
<name>D5UG89_CELFN</name>
<keyword evidence="2" id="KW-0808">Transferase</keyword>
<dbReference type="CDD" id="cd04301">
    <property type="entry name" value="NAT_SF"/>
    <property type="match status" value="1"/>
</dbReference>
<reference evidence="2 3" key="1">
    <citation type="journal article" date="2010" name="Stand. Genomic Sci.">
        <title>Complete genome sequence of Cellulomonas flavigena type strain (134).</title>
        <authorList>
            <person name="Abt B."/>
            <person name="Foster B."/>
            <person name="Lapidus A."/>
            <person name="Clum A."/>
            <person name="Sun H."/>
            <person name="Pukall R."/>
            <person name="Lucas S."/>
            <person name="Glavina Del Rio T."/>
            <person name="Nolan M."/>
            <person name="Tice H."/>
            <person name="Cheng J.F."/>
            <person name="Pitluck S."/>
            <person name="Liolios K."/>
            <person name="Ivanova N."/>
            <person name="Mavromatis K."/>
            <person name="Ovchinnikova G."/>
            <person name="Pati A."/>
            <person name="Goodwin L."/>
            <person name="Chen A."/>
            <person name="Palaniappan K."/>
            <person name="Land M."/>
            <person name="Hauser L."/>
            <person name="Chang Y.J."/>
            <person name="Jeffries C.D."/>
            <person name="Rohde M."/>
            <person name="Goker M."/>
            <person name="Woyke T."/>
            <person name="Bristow J."/>
            <person name="Eisen J.A."/>
            <person name="Markowitz V."/>
            <person name="Hugenholtz P."/>
            <person name="Kyrpides N.C."/>
            <person name="Klenk H.P."/>
        </authorList>
    </citation>
    <scope>NUCLEOTIDE SEQUENCE [LARGE SCALE GENOMIC DNA]</scope>
    <source>
        <strain evidence="3">ATCC 482 / DSM 20109 / BCRC 11376 / JCM 18109 / NBRC 3775 / NCIMB 8073 / NRS 134</strain>
    </source>
</reference>